<feature type="region of interest" description="Disordered" evidence="1">
    <location>
        <begin position="209"/>
        <end position="298"/>
    </location>
</feature>
<feature type="domain" description="C2H2-type" evidence="2">
    <location>
        <begin position="321"/>
        <end position="341"/>
    </location>
</feature>
<dbReference type="STRING" id="139825.A0A401H055"/>
<dbReference type="PROSITE" id="PS00028">
    <property type="entry name" value="ZINC_FINGER_C2H2_1"/>
    <property type="match status" value="1"/>
</dbReference>
<dbReference type="EMBL" id="BFAD01000012">
    <property type="protein sequence ID" value="GBE87816.1"/>
    <property type="molecule type" value="Genomic_DNA"/>
</dbReference>
<dbReference type="GeneID" id="38784733"/>
<dbReference type="OrthoDB" id="8922241at2759"/>
<sequence length="399" mass="42067">MEYSHCLSACLQALDCEAPFDAPPYASMYSEGPISFGVTSSPAPHGSPDSTMSSDSVDIGASFAFYTPSVVSAGSMLGLMTPFGSSLTFPEVPNYLDNDIFGNLDSTSPRGRPFVGDTFLGQPVDGYDSFLGNPSRLGGRIHSPYSPSLRTSDHHHGGADDYHNAHNGPSSPSNYSASFSEHSSVTSPAEVLSPISALSLPPLPVTRASRAKAANATAQQQAHDSEEDADGSSEDSGSSDEYVPSLKASSSSRGVPRRRGTLTRNTRQHAPYARSTSSALAGPSSPSALSSSPSTPLRRVAARNKQIAGPVRLPRQGETKCEYCEEEIPRFTDLKRHVLTHSPAARRYVCGGLPRAAAIRAGVNVEARLPYVYGGVAFYGGCMREFSLAASSLNGPLGE</sequence>
<dbReference type="RefSeq" id="XP_027618729.1">
    <property type="nucleotide sequence ID" value="XM_027762928.1"/>
</dbReference>
<comment type="caution">
    <text evidence="3">The sequence shown here is derived from an EMBL/GenBank/DDBJ whole genome shotgun (WGS) entry which is preliminary data.</text>
</comment>
<evidence type="ECO:0000313" key="4">
    <source>
        <dbReference type="Proteomes" id="UP000287166"/>
    </source>
</evidence>
<reference evidence="3 4" key="1">
    <citation type="journal article" date="2018" name="Sci. Rep.">
        <title>Genome sequence of the cauliflower mushroom Sparassis crispa (Hanabiratake) and its association with beneficial usage.</title>
        <authorList>
            <person name="Kiyama R."/>
            <person name="Furutani Y."/>
            <person name="Kawaguchi K."/>
            <person name="Nakanishi T."/>
        </authorList>
    </citation>
    <scope>NUCLEOTIDE SEQUENCE [LARGE SCALE GENOMIC DNA]</scope>
</reference>
<gene>
    <name evidence="3" type="ORF">SCP_1200410</name>
</gene>
<feature type="compositionally biased region" description="Low complexity" evidence="1">
    <location>
        <begin position="170"/>
        <end position="180"/>
    </location>
</feature>
<organism evidence="3 4">
    <name type="scientific">Sparassis crispa</name>
    <dbReference type="NCBI Taxonomy" id="139825"/>
    <lineage>
        <taxon>Eukaryota</taxon>
        <taxon>Fungi</taxon>
        <taxon>Dikarya</taxon>
        <taxon>Basidiomycota</taxon>
        <taxon>Agaricomycotina</taxon>
        <taxon>Agaricomycetes</taxon>
        <taxon>Polyporales</taxon>
        <taxon>Sparassidaceae</taxon>
        <taxon>Sparassis</taxon>
    </lineage>
</organism>
<feature type="region of interest" description="Disordered" evidence="1">
    <location>
        <begin position="138"/>
        <end position="181"/>
    </location>
</feature>
<evidence type="ECO:0000259" key="2">
    <source>
        <dbReference type="PROSITE" id="PS00028"/>
    </source>
</evidence>
<dbReference type="AlphaFoldDB" id="A0A401H055"/>
<keyword evidence="4" id="KW-1185">Reference proteome</keyword>
<dbReference type="InParanoid" id="A0A401H055"/>
<dbReference type="InterPro" id="IPR013087">
    <property type="entry name" value="Znf_C2H2_type"/>
</dbReference>
<accession>A0A401H055</accession>
<feature type="compositionally biased region" description="Basic and acidic residues" evidence="1">
    <location>
        <begin position="151"/>
        <end position="164"/>
    </location>
</feature>
<evidence type="ECO:0000256" key="1">
    <source>
        <dbReference type="SAM" id="MobiDB-lite"/>
    </source>
</evidence>
<feature type="compositionally biased region" description="Low complexity" evidence="1">
    <location>
        <begin position="275"/>
        <end position="297"/>
    </location>
</feature>
<dbReference type="Proteomes" id="UP000287166">
    <property type="component" value="Unassembled WGS sequence"/>
</dbReference>
<evidence type="ECO:0000313" key="3">
    <source>
        <dbReference type="EMBL" id="GBE87816.1"/>
    </source>
</evidence>
<name>A0A401H055_9APHY</name>
<feature type="compositionally biased region" description="Low complexity" evidence="1">
    <location>
        <begin position="211"/>
        <end position="222"/>
    </location>
</feature>
<proteinExistence type="predicted"/>
<protein>
    <recommendedName>
        <fullName evidence="2">C2H2-type domain-containing protein</fullName>
    </recommendedName>
</protein>